<evidence type="ECO:0000256" key="4">
    <source>
        <dbReference type="ARBA" id="ARBA00022989"/>
    </source>
</evidence>
<keyword evidence="3 6" id="KW-0812">Transmembrane</keyword>
<evidence type="ECO:0000313" key="8">
    <source>
        <dbReference type="Proteomes" id="UP001596505"/>
    </source>
</evidence>
<dbReference type="InterPro" id="IPR039072">
    <property type="entry name" value="ATP_synth_I_Bacilli"/>
</dbReference>
<evidence type="ECO:0000256" key="1">
    <source>
        <dbReference type="ARBA" id="ARBA00004651"/>
    </source>
</evidence>
<feature type="transmembrane region" description="Helical" evidence="6">
    <location>
        <begin position="35"/>
        <end position="55"/>
    </location>
</feature>
<dbReference type="Proteomes" id="UP001596505">
    <property type="component" value="Unassembled WGS sequence"/>
</dbReference>
<feature type="transmembrane region" description="Helical" evidence="6">
    <location>
        <begin position="103"/>
        <end position="122"/>
    </location>
</feature>
<dbReference type="PANTHER" id="PTHR40035:SF1">
    <property type="entry name" value="ATP SYNTHASE PROTEIN I"/>
    <property type="match status" value="1"/>
</dbReference>
<organism evidence="7 8">
    <name type="scientific">Scopulibacillus cellulosilyticus</name>
    <dbReference type="NCBI Taxonomy" id="2665665"/>
    <lineage>
        <taxon>Bacteria</taxon>
        <taxon>Bacillati</taxon>
        <taxon>Bacillota</taxon>
        <taxon>Bacilli</taxon>
        <taxon>Bacillales</taxon>
        <taxon>Sporolactobacillaceae</taxon>
        <taxon>Scopulibacillus</taxon>
    </lineage>
</organism>
<feature type="transmembrane region" description="Helical" evidence="6">
    <location>
        <begin position="12"/>
        <end position="29"/>
    </location>
</feature>
<evidence type="ECO:0000256" key="5">
    <source>
        <dbReference type="ARBA" id="ARBA00023136"/>
    </source>
</evidence>
<evidence type="ECO:0000256" key="2">
    <source>
        <dbReference type="ARBA" id="ARBA00022475"/>
    </source>
</evidence>
<protein>
    <submittedName>
        <fullName evidence="7">ATP synthase subunit I</fullName>
    </submittedName>
</protein>
<dbReference type="InterPro" id="IPR005598">
    <property type="entry name" value="ATP_synth_I"/>
</dbReference>
<evidence type="ECO:0000256" key="3">
    <source>
        <dbReference type="ARBA" id="ARBA00022692"/>
    </source>
</evidence>
<name>A0ABW2PXB4_9BACL</name>
<keyword evidence="5 6" id="KW-0472">Membrane</keyword>
<keyword evidence="4 6" id="KW-1133">Transmembrane helix</keyword>
<comment type="caution">
    <text evidence="7">The sequence shown here is derived from an EMBL/GenBank/DDBJ whole genome shotgun (WGS) entry which is preliminary data.</text>
</comment>
<dbReference type="EMBL" id="JBHTCO010000003">
    <property type="protein sequence ID" value="MFC7391861.1"/>
    <property type="molecule type" value="Genomic_DNA"/>
</dbReference>
<dbReference type="Pfam" id="PF03899">
    <property type="entry name" value="ATP-synt_I"/>
    <property type="match status" value="1"/>
</dbReference>
<proteinExistence type="predicted"/>
<sequence>MSNELVRSCRITLILSCCILIFLIFLWFVTPAKSLIAGFIIGGLISFYNVFHLAYRVMLAGKLVASGSQKLVGLKTLSRIAVVGFGIVLACRFPEWIDYRSLVLALPLGIIVMIVSASFYYIKKST</sequence>
<evidence type="ECO:0000256" key="6">
    <source>
        <dbReference type="SAM" id="Phobius"/>
    </source>
</evidence>
<gene>
    <name evidence="7" type="ORF">ACFQRG_02485</name>
</gene>
<reference evidence="8" key="1">
    <citation type="journal article" date="2019" name="Int. J. Syst. Evol. Microbiol.">
        <title>The Global Catalogue of Microorganisms (GCM) 10K type strain sequencing project: providing services to taxonomists for standard genome sequencing and annotation.</title>
        <authorList>
            <consortium name="The Broad Institute Genomics Platform"/>
            <consortium name="The Broad Institute Genome Sequencing Center for Infectious Disease"/>
            <person name="Wu L."/>
            <person name="Ma J."/>
        </authorList>
    </citation>
    <scope>NUCLEOTIDE SEQUENCE [LARGE SCALE GENOMIC DNA]</scope>
    <source>
        <strain evidence="8">CGMCC 1.16305</strain>
    </source>
</reference>
<dbReference type="PANTHER" id="PTHR40035">
    <property type="entry name" value="ATP SYNTHASE PROTEIN I"/>
    <property type="match status" value="1"/>
</dbReference>
<keyword evidence="8" id="KW-1185">Reference proteome</keyword>
<keyword evidence="2" id="KW-1003">Cell membrane</keyword>
<accession>A0ABW2PXB4</accession>
<comment type="subcellular location">
    <subcellularLocation>
        <location evidence="1">Cell membrane</location>
        <topology evidence="1">Multi-pass membrane protein</topology>
    </subcellularLocation>
</comment>
<dbReference type="RefSeq" id="WP_380963295.1">
    <property type="nucleotide sequence ID" value="NZ_JBHTCO010000003.1"/>
</dbReference>
<feature type="transmembrane region" description="Helical" evidence="6">
    <location>
        <begin position="76"/>
        <end position="97"/>
    </location>
</feature>
<evidence type="ECO:0000313" key="7">
    <source>
        <dbReference type="EMBL" id="MFC7391861.1"/>
    </source>
</evidence>